<keyword evidence="3" id="KW-0805">Transcription regulation</keyword>
<keyword evidence="5" id="KW-0804">Transcription</keyword>
<sequence>MVRPRLSDAEVERRRQEILRHVIDAGEVRIGALGERFGVSLMTIHRDLDDLAARRLLRKLRGKVAAYPALTLETATRFREGLRRDCKRALAAAAVAHVREGQTLLLDDSTTLFPLAAALTGFERLTVVTNSLRIARLLAEAPGVGVRLLGGSYKGDFDSCFGPEVVSALAEVWADTAFVSATAIAHGRMYHPVEQYAELKAALLCAAGRRIVLADHSKFGRTATYDHGGTADVDLVVTDRAAPAAELAAIRRLGTGIEIVDGCAGTAVSTVTGAPHAGAVSVVDESGSGA</sequence>
<dbReference type="EMBL" id="NKYE01000020">
    <property type="protein sequence ID" value="OZM70458.1"/>
    <property type="molecule type" value="Genomic_DNA"/>
</dbReference>
<dbReference type="Proteomes" id="UP000242444">
    <property type="component" value="Unassembled WGS sequence"/>
</dbReference>
<dbReference type="InterPro" id="IPR036390">
    <property type="entry name" value="WH_DNA-bd_sf"/>
</dbReference>
<reference evidence="8 9" key="1">
    <citation type="submission" date="2017-07" db="EMBL/GenBank/DDBJ databases">
        <title>Amycolatopsis antarcticus sp. nov., isolated from the surface of an Antarcticus brown macroalga.</title>
        <authorList>
            <person name="Wang J."/>
            <person name="Leiva S."/>
            <person name="Huang J."/>
            <person name="Huang Y."/>
        </authorList>
    </citation>
    <scope>NUCLEOTIDE SEQUENCE [LARGE SCALE GENOMIC DNA]</scope>
    <source>
        <strain evidence="8 9">AU-G6</strain>
    </source>
</reference>
<evidence type="ECO:0000256" key="5">
    <source>
        <dbReference type="ARBA" id="ARBA00023163"/>
    </source>
</evidence>
<evidence type="ECO:0000313" key="8">
    <source>
        <dbReference type="EMBL" id="OZM70458.1"/>
    </source>
</evidence>
<dbReference type="SMART" id="SM00420">
    <property type="entry name" value="HTH_DEOR"/>
    <property type="match status" value="1"/>
</dbReference>
<dbReference type="InterPro" id="IPR001034">
    <property type="entry name" value="DeoR_HTH"/>
</dbReference>
<evidence type="ECO:0000256" key="3">
    <source>
        <dbReference type="ARBA" id="ARBA00023015"/>
    </source>
</evidence>
<dbReference type="Pfam" id="PF08220">
    <property type="entry name" value="HTH_DeoR"/>
    <property type="match status" value="1"/>
</dbReference>
<dbReference type="OrthoDB" id="3634791at2"/>
<dbReference type="PROSITE" id="PS51000">
    <property type="entry name" value="HTH_DEOR_2"/>
    <property type="match status" value="1"/>
</dbReference>
<comment type="caution">
    <text evidence="8">The sequence shown here is derived from an EMBL/GenBank/DDBJ whole genome shotgun (WGS) entry which is preliminary data.</text>
</comment>
<dbReference type="InParanoid" id="A0A263CWX3"/>
<dbReference type="GO" id="GO:0003677">
    <property type="term" value="F:DNA binding"/>
    <property type="evidence" value="ECO:0007669"/>
    <property type="project" value="UniProtKB-KW"/>
</dbReference>
<keyword evidence="2" id="KW-0678">Repressor</keyword>
<feature type="domain" description="HTH deoR-type" evidence="7">
    <location>
        <begin position="11"/>
        <end position="66"/>
    </location>
</feature>
<dbReference type="InterPro" id="IPR037171">
    <property type="entry name" value="NagB/RpiA_transferase-like"/>
</dbReference>
<evidence type="ECO:0000313" key="9">
    <source>
        <dbReference type="Proteomes" id="UP000242444"/>
    </source>
</evidence>
<gene>
    <name evidence="8" type="ORF">CFN78_25185</name>
</gene>
<evidence type="ECO:0000256" key="6">
    <source>
        <dbReference type="ARBA" id="ARBA00024937"/>
    </source>
</evidence>
<organism evidence="8 9">
    <name type="scientific">Amycolatopsis antarctica</name>
    <dbReference type="NCBI Taxonomy" id="1854586"/>
    <lineage>
        <taxon>Bacteria</taxon>
        <taxon>Bacillati</taxon>
        <taxon>Actinomycetota</taxon>
        <taxon>Actinomycetes</taxon>
        <taxon>Pseudonocardiales</taxon>
        <taxon>Pseudonocardiaceae</taxon>
        <taxon>Amycolatopsis</taxon>
    </lineage>
</organism>
<comment type="function">
    <text evidence="6">Repressor of the lactose catabolism operon. Galactose-6-phosphate is the inducer.</text>
</comment>
<evidence type="ECO:0000259" key="7">
    <source>
        <dbReference type="PROSITE" id="PS51000"/>
    </source>
</evidence>
<accession>A0A263CWX3</accession>
<dbReference type="PROSITE" id="PS00894">
    <property type="entry name" value="HTH_DEOR_1"/>
    <property type="match status" value="1"/>
</dbReference>
<proteinExistence type="predicted"/>
<dbReference type="SUPFAM" id="SSF100950">
    <property type="entry name" value="NagB/RpiA/CoA transferase-like"/>
    <property type="match status" value="1"/>
</dbReference>
<dbReference type="InterPro" id="IPR018356">
    <property type="entry name" value="Tscrpt_reg_HTH_DeoR_CS"/>
</dbReference>
<dbReference type="SMART" id="SM01134">
    <property type="entry name" value="DeoRC"/>
    <property type="match status" value="1"/>
</dbReference>
<dbReference type="AlphaFoldDB" id="A0A263CWX3"/>
<evidence type="ECO:0000256" key="1">
    <source>
        <dbReference type="ARBA" id="ARBA00021390"/>
    </source>
</evidence>
<dbReference type="SUPFAM" id="SSF46785">
    <property type="entry name" value="Winged helix' DNA-binding domain"/>
    <property type="match status" value="1"/>
</dbReference>
<dbReference type="PANTHER" id="PTHR30363:SF4">
    <property type="entry name" value="GLYCEROL-3-PHOSPHATE REGULON REPRESSOR"/>
    <property type="match status" value="1"/>
</dbReference>
<dbReference type="InterPro" id="IPR014036">
    <property type="entry name" value="DeoR-like_C"/>
</dbReference>
<dbReference type="InterPro" id="IPR050313">
    <property type="entry name" value="Carb_Metab_HTH_regulators"/>
</dbReference>
<evidence type="ECO:0000256" key="4">
    <source>
        <dbReference type="ARBA" id="ARBA00023125"/>
    </source>
</evidence>
<protein>
    <recommendedName>
        <fullName evidence="1">Lactose phosphotransferase system repressor</fullName>
    </recommendedName>
</protein>
<evidence type="ECO:0000256" key="2">
    <source>
        <dbReference type="ARBA" id="ARBA00022491"/>
    </source>
</evidence>
<dbReference type="GO" id="GO:0003700">
    <property type="term" value="F:DNA-binding transcription factor activity"/>
    <property type="evidence" value="ECO:0007669"/>
    <property type="project" value="InterPro"/>
</dbReference>
<dbReference type="PANTHER" id="PTHR30363">
    <property type="entry name" value="HTH-TYPE TRANSCRIPTIONAL REGULATOR SRLR-RELATED"/>
    <property type="match status" value="1"/>
</dbReference>
<dbReference type="RefSeq" id="WP_094865516.1">
    <property type="nucleotide sequence ID" value="NZ_NKYE01000020.1"/>
</dbReference>
<dbReference type="Pfam" id="PF00455">
    <property type="entry name" value="DeoRC"/>
    <property type="match status" value="1"/>
</dbReference>
<keyword evidence="4" id="KW-0238">DNA-binding</keyword>
<keyword evidence="9" id="KW-1185">Reference proteome</keyword>
<name>A0A263CWX3_9PSEU</name>